<gene>
    <name evidence="11 14" type="primary">aceK</name>
    <name evidence="14" type="ORF">GCM10007894_05150</name>
</gene>
<keyword evidence="2 11" id="KW-0963">Cytoplasm</keyword>
<evidence type="ECO:0000256" key="9">
    <source>
        <dbReference type="ARBA" id="ARBA00022840"/>
    </source>
</evidence>
<keyword evidence="7 11" id="KW-0418">Kinase</keyword>
<feature type="binding site" evidence="11">
    <location>
        <position position="331"/>
    </location>
    <ligand>
        <name>ATP</name>
        <dbReference type="ChEBI" id="CHEBI:30616"/>
    </ligand>
</feature>
<evidence type="ECO:0000256" key="10">
    <source>
        <dbReference type="ARBA" id="ARBA00022912"/>
    </source>
</evidence>
<keyword evidence="3 11" id="KW-0723">Serine/threonine-protein kinase</keyword>
<dbReference type="GO" id="GO:0006006">
    <property type="term" value="P:glucose metabolic process"/>
    <property type="evidence" value="ECO:0007669"/>
    <property type="project" value="InterPro"/>
</dbReference>
<dbReference type="InterPro" id="IPR046855">
    <property type="entry name" value="AceK_kinase"/>
</dbReference>
<keyword evidence="1 11" id="KW-0329">Glyoxylate bypass</keyword>
<dbReference type="GO" id="GO:0008772">
    <property type="term" value="F:[isocitrate dehydrogenase (NADP+)] kinase activity"/>
    <property type="evidence" value="ECO:0007669"/>
    <property type="project" value="UniProtKB-UniRule"/>
</dbReference>
<feature type="active site" evidence="11">
    <location>
        <position position="366"/>
    </location>
</feature>
<evidence type="ECO:0000313" key="14">
    <source>
        <dbReference type="EMBL" id="GLS82538.1"/>
    </source>
</evidence>
<organism evidence="14 15">
    <name type="scientific">Paraferrimonas haliotis</name>
    <dbReference type="NCBI Taxonomy" id="2013866"/>
    <lineage>
        <taxon>Bacteria</taxon>
        <taxon>Pseudomonadati</taxon>
        <taxon>Pseudomonadota</taxon>
        <taxon>Gammaproteobacteria</taxon>
        <taxon>Alteromonadales</taxon>
        <taxon>Ferrimonadaceae</taxon>
        <taxon>Paraferrimonas</taxon>
    </lineage>
</organism>
<evidence type="ECO:0000256" key="3">
    <source>
        <dbReference type="ARBA" id="ARBA00022527"/>
    </source>
</evidence>
<dbReference type="InterPro" id="IPR046854">
    <property type="entry name" value="AceK_regulatory"/>
</dbReference>
<dbReference type="GO" id="GO:0016208">
    <property type="term" value="F:AMP binding"/>
    <property type="evidence" value="ECO:0007669"/>
    <property type="project" value="TreeGrafter"/>
</dbReference>
<evidence type="ECO:0000256" key="11">
    <source>
        <dbReference type="HAMAP-Rule" id="MF_00747"/>
    </source>
</evidence>
<comment type="function">
    <text evidence="11">Bifunctional enzyme which can phosphorylate or dephosphorylate isocitrate dehydrogenase (IDH) on a specific serine residue. This is a regulatory mechanism which enables bacteria to bypass the Krebs cycle via the glyoxylate shunt in response to the source of carbon. When bacteria are grown on glucose, IDH is fully active and unphosphorylated, but when grown on acetate or ethanol, the activity of IDH declines drastically concomitant with its phosphorylation.</text>
</comment>
<dbReference type="EC" id="3.1.3.-" evidence="11"/>
<keyword evidence="15" id="KW-1185">Reference proteome</keyword>
<dbReference type="Pfam" id="PF06315">
    <property type="entry name" value="AceK_kinase"/>
    <property type="match status" value="1"/>
</dbReference>
<keyword evidence="6 11" id="KW-0547">Nucleotide-binding</keyword>
<keyword evidence="10 11" id="KW-0904">Protein phosphatase</keyword>
<name>A0AA37TMP0_9GAMM</name>
<comment type="similarity">
    <text evidence="11">Belongs to the AceK family.</text>
</comment>
<proteinExistence type="inferred from homology"/>
<evidence type="ECO:0000256" key="8">
    <source>
        <dbReference type="ARBA" id="ARBA00022801"/>
    </source>
</evidence>
<dbReference type="GO" id="GO:0005524">
    <property type="term" value="F:ATP binding"/>
    <property type="evidence" value="ECO:0007669"/>
    <property type="project" value="UniProtKB-UniRule"/>
</dbReference>
<evidence type="ECO:0000256" key="5">
    <source>
        <dbReference type="ARBA" id="ARBA00022679"/>
    </source>
</evidence>
<evidence type="ECO:0000256" key="4">
    <source>
        <dbReference type="ARBA" id="ARBA00022532"/>
    </source>
</evidence>
<evidence type="ECO:0000259" key="12">
    <source>
        <dbReference type="Pfam" id="PF06315"/>
    </source>
</evidence>
<protein>
    <recommendedName>
        <fullName evidence="11">Isocitrate dehydrogenase kinase/phosphatase</fullName>
        <shortName evidence="11">IDH kinase/phosphatase</shortName>
        <shortName evidence="11">IDHK/P</shortName>
        <ecNumber evidence="11">2.7.11.5</ecNumber>
        <ecNumber evidence="11">3.1.3.-</ecNumber>
    </recommendedName>
</protein>
<dbReference type="GO" id="GO:0005737">
    <property type="term" value="C:cytoplasm"/>
    <property type="evidence" value="ECO:0007669"/>
    <property type="project" value="UniProtKB-SubCell"/>
</dbReference>
<evidence type="ECO:0000256" key="6">
    <source>
        <dbReference type="ARBA" id="ARBA00022741"/>
    </source>
</evidence>
<dbReference type="PIRSF" id="PIRSF000719">
    <property type="entry name" value="AceK"/>
    <property type="match status" value="1"/>
</dbReference>
<comment type="caution">
    <text evidence="14">The sequence shown here is derived from an EMBL/GenBank/DDBJ whole genome shotgun (WGS) entry which is preliminary data.</text>
</comment>
<comment type="catalytic activity">
    <reaction evidence="11">
        <text>L-seryl-[isocitrate dehydrogenase] + ATP = O-phospho-L-seryl-[isocitrate dehydrogenase] + ADP + H(+)</text>
        <dbReference type="Rhea" id="RHEA:43540"/>
        <dbReference type="Rhea" id="RHEA-COMP:10605"/>
        <dbReference type="Rhea" id="RHEA-COMP:10606"/>
        <dbReference type="ChEBI" id="CHEBI:15378"/>
        <dbReference type="ChEBI" id="CHEBI:29999"/>
        <dbReference type="ChEBI" id="CHEBI:30616"/>
        <dbReference type="ChEBI" id="CHEBI:83421"/>
        <dbReference type="ChEBI" id="CHEBI:456216"/>
        <dbReference type="EC" id="2.7.11.5"/>
    </reaction>
</comment>
<dbReference type="GO" id="GO:0006099">
    <property type="term" value="P:tricarboxylic acid cycle"/>
    <property type="evidence" value="ECO:0007669"/>
    <property type="project" value="UniProtKB-UniRule"/>
</dbReference>
<evidence type="ECO:0000259" key="13">
    <source>
        <dbReference type="Pfam" id="PF20423"/>
    </source>
</evidence>
<evidence type="ECO:0000313" key="15">
    <source>
        <dbReference type="Proteomes" id="UP001157439"/>
    </source>
</evidence>
<dbReference type="Proteomes" id="UP001157439">
    <property type="component" value="Unassembled WGS sequence"/>
</dbReference>
<comment type="subcellular location">
    <subcellularLocation>
        <location evidence="11">Cytoplasm</location>
    </subcellularLocation>
</comment>
<keyword evidence="5 11" id="KW-0808">Transferase</keyword>
<keyword evidence="4 11" id="KW-0816">Tricarboxylic acid cycle</keyword>
<dbReference type="HAMAP" id="MF_00747">
    <property type="entry name" value="AceK"/>
    <property type="match status" value="1"/>
</dbReference>
<dbReference type="RefSeq" id="WP_095498084.1">
    <property type="nucleotide sequence ID" value="NZ_BSPO01000001.1"/>
</dbReference>
<dbReference type="NCBIfam" id="NF002804">
    <property type="entry name" value="PRK02946.1"/>
    <property type="match status" value="1"/>
</dbReference>
<keyword evidence="8 11" id="KW-0378">Hydrolase</keyword>
<evidence type="ECO:0000256" key="1">
    <source>
        <dbReference type="ARBA" id="ARBA00022435"/>
    </source>
</evidence>
<dbReference type="AlphaFoldDB" id="A0AA37TMP0"/>
<dbReference type="EC" id="2.7.11.5" evidence="11"/>
<dbReference type="InterPro" id="IPR010452">
    <property type="entry name" value="Isocitrate_DH_AceK"/>
</dbReference>
<feature type="domain" description="Isocitrate dehydrogenase kinase/phosphatase (AceK) kinase" evidence="12">
    <location>
        <begin position="305"/>
        <end position="559"/>
    </location>
</feature>
<dbReference type="GO" id="GO:0004674">
    <property type="term" value="F:protein serine/threonine kinase activity"/>
    <property type="evidence" value="ECO:0007669"/>
    <property type="project" value="UniProtKB-KW"/>
</dbReference>
<dbReference type="GO" id="GO:0004721">
    <property type="term" value="F:phosphoprotein phosphatase activity"/>
    <property type="evidence" value="ECO:0007669"/>
    <property type="project" value="UniProtKB-KW"/>
</dbReference>
<evidence type="ECO:0000256" key="7">
    <source>
        <dbReference type="ARBA" id="ARBA00022777"/>
    </source>
</evidence>
<evidence type="ECO:0000256" key="2">
    <source>
        <dbReference type="ARBA" id="ARBA00022490"/>
    </source>
</evidence>
<dbReference type="PANTHER" id="PTHR39559">
    <property type="match status" value="1"/>
</dbReference>
<dbReference type="EMBL" id="BSPO01000001">
    <property type="protein sequence ID" value="GLS82538.1"/>
    <property type="molecule type" value="Genomic_DNA"/>
</dbReference>
<dbReference type="PANTHER" id="PTHR39559:SF1">
    <property type="entry name" value="ISOCITRATE DEHYDROGENASE KINASE_PHOSPHATASE"/>
    <property type="match status" value="1"/>
</dbReference>
<reference evidence="14 15" key="1">
    <citation type="journal article" date="2014" name="Int. J. Syst. Evol. Microbiol.">
        <title>Complete genome sequence of Corynebacterium casei LMG S-19264T (=DSM 44701T), isolated from a smear-ripened cheese.</title>
        <authorList>
            <consortium name="US DOE Joint Genome Institute (JGI-PGF)"/>
            <person name="Walter F."/>
            <person name="Albersmeier A."/>
            <person name="Kalinowski J."/>
            <person name="Ruckert C."/>
        </authorList>
    </citation>
    <scope>NUCLEOTIDE SEQUENCE [LARGE SCALE GENOMIC DNA]</scope>
    <source>
        <strain evidence="14 15">NBRC 112785</strain>
    </source>
</reference>
<accession>A0AA37TMP0</accession>
<dbReference type="GO" id="GO:0006097">
    <property type="term" value="P:glyoxylate cycle"/>
    <property type="evidence" value="ECO:0007669"/>
    <property type="project" value="UniProtKB-UniRule"/>
</dbReference>
<feature type="binding site" evidence="11">
    <location>
        <begin position="310"/>
        <end position="316"/>
    </location>
    <ligand>
        <name>ATP</name>
        <dbReference type="ChEBI" id="CHEBI:30616"/>
    </ligand>
</feature>
<dbReference type="Pfam" id="PF20423">
    <property type="entry name" value="AceK_regulatory"/>
    <property type="match status" value="1"/>
</dbReference>
<sequence>MSQVLPDKLAYRILLGFEKHFRLFMRNTRGASERFSQAQWQQAQTAQRARINQYSLIVSQTSGELIQWLEKPVISTELWQLTKCAYSRLLQQHPQAELAQTFFNSVFARLFRHKQLDNTYLYVSDTPPKSSFDLQSQFIKFDVGRQLKQTLLRHLNHMPWYSAQNWQHGLNMAADELLQLGLEHECHTLKLINTCFYRNKGAYIIGALRNDDGFVLPIALAFAHKEGAIVLDALVVGQDNLSLVFSFARSYFMVETENPGALVAALQKLMPNKSLAELYASIGFQKHGKTELYRDFINHLDNSDEQLVCADGIKGMVMTVFTLPSYPVVFKVIKDKFAPPKDANKALVVDKYALVKRHDRVGRMADTHRFSRLSLPRNRFSQALLDELSEHAPSELVISDNKVVIEHCYVERRLTPLNLFIESASNQALELVIQEYGQALKDMIAANIFPGDMLFKNFGVSRHGRVIFYDYDEVCYLHECNFRDIPPARYPEDEMAAEPWYSVAPNDVFPEEFARFLLTDPRVRRIFLKHHQDLLSARYWKKQQQKVAQGIQADVYPYPNSCKIR</sequence>
<feature type="domain" description="Isocitrate dehydrogenase kinase/phosphatase (AceK) regulatory" evidence="13">
    <location>
        <begin position="10"/>
        <end position="304"/>
    </location>
</feature>
<keyword evidence="9 11" id="KW-0067">ATP-binding</keyword>